<dbReference type="EMBL" id="CAVMJV010000007">
    <property type="protein sequence ID" value="CAK5033698.1"/>
    <property type="molecule type" value="Genomic_DNA"/>
</dbReference>
<name>A0ACB0Y633_MELEN</name>
<comment type="caution">
    <text evidence="1">The sequence shown here is derived from an EMBL/GenBank/DDBJ whole genome shotgun (WGS) entry which is preliminary data.</text>
</comment>
<dbReference type="Proteomes" id="UP001497535">
    <property type="component" value="Unassembled WGS sequence"/>
</dbReference>
<sequence>MFTSKVKLKLFLFSQKITIHKYFYLIPLPSFFCLLGGRKKIVFGRRAMFCHYKYILALIEDTTIFFLGLIRFI</sequence>
<gene>
    <name evidence="1" type="ORF">MENTE1834_LOCUS8201</name>
</gene>
<reference evidence="1" key="1">
    <citation type="submission" date="2023-11" db="EMBL/GenBank/DDBJ databases">
        <authorList>
            <person name="Poullet M."/>
        </authorList>
    </citation>
    <scope>NUCLEOTIDE SEQUENCE</scope>
    <source>
        <strain evidence="1">E1834</strain>
    </source>
</reference>
<proteinExistence type="predicted"/>
<protein>
    <submittedName>
        <fullName evidence="1">Uncharacterized protein</fullName>
    </submittedName>
</protein>
<evidence type="ECO:0000313" key="1">
    <source>
        <dbReference type="EMBL" id="CAK5033698.1"/>
    </source>
</evidence>
<organism evidence="1 2">
    <name type="scientific">Meloidogyne enterolobii</name>
    <name type="common">Root-knot nematode worm</name>
    <name type="synonym">Meloidogyne mayaguensis</name>
    <dbReference type="NCBI Taxonomy" id="390850"/>
    <lineage>
        <taxon>Eukaryota</taxon>
        <taxon>Metazoa</taxon>
        <taxon>Ecdysozoa</taxon>
        <taxon>Nematoda</taxon>
        <taxon>Chromadorea</taxon>
        <taxon>Rhabditida</taxon>
        <taxon>Tylenchina</taxon>
        <taxon>Tylenchomorpha</taxon>
        <taxon>Tylenchoidea</taxon>
        <taxon>Meloidogynidae</taxon>
        <taxon>Meloidogyninae</taxon>
        <taxon>Meloidogyne</taxon>
    </lineage>
</organism>
<keyword evidence="2" id="KW-1185">Reference proteome</keyword>
<accession>A0ACB0Y633</accession>
<evidence type="ECO:0000313" key="2">
    <source>
        <dbReference type="Proteomes" id="UP001497535"/>
    </source>
</evidence>